<dbReference type="EMBL" id="JABFTP020000103">
    <property type="protein sequence ID" value="KAL3277645.1"/>
    <property type="molecule type" value="Genomic_DNA"/>
</dbReference>
<organism evidence="1 2">
    <name type="scientific">Cryptolaemus montrouzieri</name>
    <dbReference type="NCBI Taxonomy" id="559131"/>
    <lineage>
        <taxon>Eukaryota</taxon>
        <taxon>Metazoa</taxon>
        <taxon>Ecdysozoa</taxon>
        <taxon>Arthropoda</taxon>
        <taxon>Hexapoda</taxon>
        <taxon>Insecta</taxon>
        <taxon>Pterygota</taxon>
        <taxon>Neoptera</taxon>
        <taxon>Endopterygota</taxon>
        <taxon>Coleoptera</taxon>
        <taxon>Polyphaga</taxon>
        <taxon>Cucujiformia</taxon>
        <taxon>Coccinelloidea</taxon>
        <taxon>Coccinellidae</taxon>
        <taxon>Scymninae</taxon>
        <taxon>Scymnini</taxon>
        <taxon>Cryptolaemus</taxon>
    </lineage>
</organism>
<keyword evidence="2" id="KW-1185">Reference proteome</keyword>
<name>A0ABD2NGG7_9CUCU</name>
<comment type="caution">
    <text evidence="1">The sequence shown here is derived from an EMBL/GenBank/DDBJ whole genome shotgun (WGS) entry which is preliminary data.</text>
</comment>
<accession>A0ABD2NGG7</accession>
<evidence type="ECO:0000313" key="1">
    <source>
        <dbReference type="EMBL" id="KAL3277645.1"/>
    </source>
</evidence>
<dbReference type="AlphaFoldDB" id="A0ABD2NGG7"/>
<gene>
    <name evidence="1" type="ORF">HHI36_012985</name>
</gene>
<reference evidence="1 2" key="1">
    <citation type="journal article" date="2021" name="BMC Biol.">
        <title>Horizontally acquired antibacterial genes associated with adaptive radiation of ladybird beetles.</title>
        <authorList>
            <person name="Li H.S."/>
            <person name="Tang X.F."/>
            <person name="Huang Y.H."/>
            <person name="Xu Z.Y."/>
            <person name="Chen M.L."/>
            <person name="Du X.Y."/>
            <person name="Qiu B.Y."/>
            <person name="Chen P.T."/>
            <person name="Zhang W."/>
            <person name="Slipinski A."/>
            <person name="Escalona H.E."/>
            <person name="Waterhouse R.M."/>
            <person name="Zwick A."/>
            <person name="Pang H."/>
        </authorList>
    </citation>
    <scope>NUCLEOTIDE SEQUENCE [LARGE SCALE GENOMIC DNA]</scope>
    <source>
        <strain evidence="1">SYSU2018</strain>
    </source>
</reference>
<protein>
    <submittedName>
        <fullName evidence="1">Uncharacterized protein</fullName>
    </submittedName>
</protein>
<sequence>MQVQKKSNLNLVLKRSVDNAKSIADRIANDSSLVNVGARYHEDCSKRLYSKKWGDETRHDELKNNIDNVMQDIFAYLHENSEECQFRLTDLIKSLKGDYIPEKRTVIEQLKAKYRDDTVRLQCNAKLYQKDHVIKKIILEDRNCRTSEISVRGSMK</sequence>
<proteinExistence type="predicted"/>
<evidence type="ECO:0000313" key="2">
    <source>
        <dbReference type="Proteomes" id="UP001516400"/>
    </source>
</evidence>
<dbReference type="Proteomes" id="UP001516400">
    <property type="component" value="Unassembled WGS sequence"/>
</dbReference>